<dbReference type="GO" id="GO:0003700">
    <property type="term" value="F:DNA-binding transcription factor activity"/>
    <property type="evidence" value="ECO:0007669"/>
    <property type="project" value="InterPro"/>
</dbReference>
<dbReference type="EMBL" id="ACCL02000036">
    <property type="protein sequence ID" value="EET58327.1"/>
    <property type="molecule type" value="Genomic_DNA"/>
</dbReference>
<dbReference type="Gene3D" id="1.10.1740.10">
    <property type="match status" value="1"/>
</dbReference>
<organism evidence="2 3">
    <name type="scientific">Marvinbryantia formatexigens DSM 14469</name>
    <dbReference type="NCBI Taxonomy" id="478749"/>
    <lineage>
        <taxon>Bacteria</taxon>
        <taxon>Bacillati</taxon>
        <taxon>Bacillota</taxon>
        <taxon>Clostridia</taxon>
        <taxon>Lachnospirales</taxon>
        <taxon>Lachnospiraceae</taxon>
        <taxon>Marvinbryantia</taxon>
    </lineage>
</organism>
<comment type="caution">
    <text evidence="2">The sequence shown here is derived from an EMBL/GenBank/DDBJ whole genome shotgun (WGS) entry which is preliminary data.</text>
</comment>
<protein>
    <recommendedName>
        <fullName evidence="1">Helix-turn-helix conjugative transposon-like domain-containing protein</fullName>
    </recommendedName>
</protein>
<dbReference type="GO" id="GO:0006352">
    <property type="term" value="P:DNA-templated transcription initiation"/>
    <property type="evidence" value="ECO:0007669"/>
    <property type="project" value="InterPro"/>
</dbReference>
<evidence type="ECO:0000313" key="2">
    <source>
        <dbReference type="EMBL" id="EET58327.1"/>
    </source>
</evidence>
<dbReference type="InterPro" id="IPR013325">
    <property type="entry name" value="RNA_pol_sigma_r2"/>
</dbReference>
<keyword evidence="3" id="KW-1185">Reference proteome</keyword>
<dbReference type="STRING" id="168384.SAMN05660368_04170"/>
<dbReference type="Proteomes" id="UP000005561">
    <property type="component" value="Unassembled WGS sequence"/>
</dbReference>
<name>C6LM15_9FIRM</name>
<accession>C6LM15</accession>
<reference evidence="2" key="1">
    <citation type="submission" date="2009-07" db="EMBL/GenBank/DDBJ databases">
        <authorList>
            <person name="Weinstock G."/>
            <person name="Sodergren E."/>
            <person name="Clifton S."/>
            <person name="Fulton L."/>
            <person name="Fulton B."/>
            <person name="Courtney L."/>
            <person name="Fronick C."/>
            <person name="Harrison M."/>
            <person name="Strong C."/>
            <person name="Farmer C."/>
            <person name="Delahaunty K."/>
            <person name="Markovic C."/>
            <person name="Hall O."/>
            <person name="Minx P."/>
            <person name="Tomlinson C."/>
            <person name="Mitreva M."/>
            <person name="Nelson J."/>
            <person name="Hou S."/>
            <person name="Wollam A."/>
            <person name="Pepin K.H."/>
            <person name="Johnson M."/>
            <person name="Bhonagiri V."/>
            <person name="Nash W.E."/>
            <person name="Warren W."/>
            <person name="Chinwalla A."/>
            <person name="Mardis E.R."/>
            <person name="Wilson R.K."/>
        </authorList>
    </citation>
    <scope>NUCLEOTIDE SEQUENCE [LARGE SCALE GENOMIC DNA]</scope>
    <source>
        <strain evidence="2">DSM 14469</strain>
    </source>
</reference>
<dbReference type="InterPro" id="IPR024760">
    <property type="entry name" value="HTH_dom_conjug_TS-like"/>
</dbReference>
<dbReference type="SUPFAM" id="SSF88946">
    <property type="entry name" value="Sigma2 domain of RNA polymerase sigma factors"/>
    <property type="match status" value="1"/>
</dbReference>
<sequence>MKMEFEELLFRAKADDKQAVEQIIEMYRPLVIKNALVNGVFDEDLYQELMVEVVKCIQYFEKLE</sequence>
<gene>
    <name evidence="2" type="ORF">BRYFOR_09714</name>
</gene>
<evidence type="ECO:0000313" key="3">
    <source>
        <dbReference type="Proteomes" id="UP000005561"/>
    </source>
</evidence>
<proteinExistence type="predicted"/>
<dbReference type="AlphaFoldDB" id="C6LM15"/>
<dbReference type="Pfam" id="PF12645">
    <property type="entry name" value="HTH_16"/>
    <property type="match status" value="1"/>
</dbReference>
<evidence type="ECO:0000259" key="1">
    <source>
        <dbReference type="Pfam" id="PF12645"/>
    </source>
</evidence>
<feature type="domain" description="Helix-turn-helix conjugative transposon-like" evidence="1">
    <location>
        <begin position="7"/>
        <end position="61"/>
    </location>
</feature>
<dbReference type="eggNOG" id="ENOG50337J4">
    <property type="taxonomic scope" value="Bacteria"/>
</dbReference>